<dbReference type="InterPro" id="IPR025736">
    <property type="entry name" value="PucR_C-HTH_dom"/>
</dbReference>
<proteinExistence type="inferred from homology"/>
<dbReference type="Pfam" id="PF17853">
    <property type="entry name" value="GGDEF_2"/>
    <property type="match status" value="1"/>
</dbReference>
<feature type="domain" description="CdaR GGDEF-like" evidence="4">
    <location>
        <begin position="141"/>
        <end position="273"/>
    </location>
</feature>
<dbReference type="PANTHER" id="PTHR33744">
    <property type="entry name" value="CARBOHYDRATE DIACID REGULATOR"/>
    <property type="match status" value="1"/>
</dbReference>
<dbReference type="EMBL" id="JAIMJA010000011">
    <property type="protein sequence ID" value="MCE2595468.1"/>
    <property type="molecule type" value="Genomic_DNA"/>
</dbReference>
<dbReference type="InterPro" id="IPR008599">
    <property type="entry name" value="Diacid_rec"/>
</dbReference>
<feature type="domain" description="Putative sugar diacid recognition" evidence="2">
    <location>
        <begin position="5"/>
        <end position="137"/>
    </location>
</feature>
<sequence>MYIFDPRLAQQIVDRTMDIIGFNINVMNAKGVILASGDTQRINTVHEGALLAIANGRTVEIDLETANNLVGVKPGINLTLSFAGDVIGVVGITGEPDAIRNYGKLVKMTAEMIVEQAALLEKLQWDRRHKEEFIVQWVKGQLSHEQCIDWAQRLGIDIAMPRVAAVIELSASQGQGVSTQTIRRVIELLEYPARDNLVAMLSMSELVVLKPAFLAEQQWQPELERQRISALLQRIEQEQTIQINVGLGHFFDTRNGVSRIPLSYQSALQTLAVGKQLQPDQQQYLYHDLSLPVLVSALAEDWRGQELIKPYQMLRQQDKSGQLEKTLKAYFTHFGDLNACATSLFVHRNTLRYRLDKIIQITGLDLQSLDGLVQLYLASTVVQVCDLKHK</sequence>
<evidence type="ECO:0000259" key="3">
    <source>
        <dbReference type="Pfam" id="PF13556"/>
    </source>
</evidence>
<protein>
    <submittedName>
        <fullName evidence="5">Helix-turn-helix domain-containing protein</fullName>
    </submittedName>
</protein>
<organism evidence="5 6">
    <name type="scientific">Motilimonas cestriensis</name>
    <dbReference type="NCBI Taxonomy" id="2742685"/>
    <lineage>
        <taxon>Bacteria</taxon>
        <taxon>Pseudomonadati</taxon>
        <taxon>Pseudomonadota</taxon>
        <taxon>Gammaproteobacteria</taxon>
        <taxon>Alteromonadales</taxon>
        <taxon>Alteromonadales genera incertae sedis</taxon>
        <taxon>Motilimonas</taxon>
    </lineage>
</organism>
<keyword evidence="6" id="KW-1185">Reference proteome</keyword>
<comment type="caution">
    <text evidence="5">The sequence shown here is derived from an EMBL/GenBank/DDBJ whole genome shotgun (WGS) entry which is preliminary data.</text>
</comment>
<dbReference type="Pfam" id="PF05651">
    <property type="entry name" value="Diacid_rec"/>
    <property type="match status" value="1"/>
</dbReference>
<evidence type="ECO:0000313" key="5">
    <source>
        <dbReference type="EMBL" id="MCE2595468.1"/>
    </source>
</evidence>
<feature type="domain" description="PucR C-terminal helix-turn-helix" evidence="3">
    <location>
        <begin position="325"/>
        <end position="378"/>
    </location>
</feature>
<dbReference type="InterPro" id="IPR042070">
    <property type="entry name" value="PucR_C-HTH_sf"/>
</dbReference>
<dbReference type="Pfam" id="PF13556">
    <property type="entry name" value="HTH_30"/>
    <property type="match status" value="1"/>
</dbReference>
<accession>A0ABS8WAD3</accession>
<evidence type="ECO:0000259" key="4">
    <source>
        <dbReference type="Pfam" id="PF17853"/>
    </source>
</evidence>
<gene>
    <name evidence="5" type="ORF">K6Y31_11630</name>
</gene>
<dbReference type="InterPro" id="IPR041522">
    <property type="entry name" value="CdaR_GGDEF"/>
</dbReference>
<evidence type="ECO:0000256" key="1">
    <source>
        <dbReference type="ARBA" id="ARBA00006754"/>
    </source>
</evidence>
<dbReference type="PANTHER" id="PTHR33744:SF15">
    <property type="entry name" value="CARBOHYDRATE DIACID REGULATOR"/>
    <property type="match status" value="1"/>
</dbReference>
<dbReference type="RefSeq" id="WP_233052949.1">
    <property type="nucleotide sequence ID" value="NZ_JAIMJA010000011.1"/>
</dbReference>
<evidence type="ECO:0000313" key="6">
    <source>
        <dbReference type="Proteomes" id="UP001201273"/>
    </source>
</evidence>
<comment type="similarity">
    <text evidence="1">Belongs to the CdaR family.</text>
</comment>
<dbReference type="Gene3D" id="1.10.10.2840">
    <property type="entry name" value="PucR C-terminal helix-turn-helix domain"/>
    <property type="match status" value="1"/>
</dbReference>
<name>A0ABS8WAD3_9GAMM</name>
<dbReference type="InterPro" id="IPR051448">
    <property type="entry name" value="CdaR-like_regulators"/>
</dbReference>
<evidence type="ECO:0000259" key="2">
    <source>
        <dbReference type="Pfam" id="PF05651"/>
    </source>
</evidence>
<reference evidence="5 6" key="1">
    <citation type="journal article" date="2022" name="Environ. Microbiol. Rep.">
        <title>Eco-phylogenetic analyses reveal divergent evolution of vitamin B12 metabolism in the marine bacterial family 'Psychromonadaceae'.</title>
        <authorList>
            <person name="Jin X."/>
            <person name="Yang Y."/>
            <person name="Cao H."/>
            <person name="Gao B."/>
            <person name="Zhao Z."/>
        </authorList>
    </citation>
    <scope>NUCLEOTIDE SEQUENCE [LARGE SCALE GENOMIC DNA]</scope>
    <source>
        <strain evidence="5 6">MKS20</strain>
    </source>
</reference>
<dbReference type="Proteomes" id="UP001201273">
    <property type="component" value="Unassembled WGS sequence"/>
</dbReference>